<organism evidence="1">
    <name type="scientific">bioreactor metagenome</name>
    <dbReference type="NCBI Taxonomy" id="1076179"/>
    <lineage>
        <taxon>unclassified sequences</taxon>
        <taxon>metagenomes</taxon>
        <taxon>ecological metagenomes</taxon>
    </lineage>
</organism>
<sequence>MRVVFSMTRLPAKPTNAPGSQRIISLCMAKLAVTPPVVGFVKTEMNRFSADPCLSTAPLTFAICIKDNMPSCIRAPPDAQKPTTGSDFSVAYSNRRVSFSPTALPILPIINFASIMKTAAERPVIDALPHITASVSPESLRAFAILLLYPGKVRGFPLDISVKSSLKLARSVTSLSRLRALI</sequence>
<protein>
    <submittedName>
        <fullName evidence="1">Uncharacterized protein</fullName>
    </submittedName>
</protein>
<evidence type="ECO:0000313" key="1">
    <source>
        <dbReference type="EMBL" id="MPN29973.1"/>
    </source>
</evidence>
<name>A0A645H2A1_9ZZZZ</name>
<accession>A0A645H2A1</accession>
<reference evidence="1" key="1">
    <citation type="submission" date="2019-08" db="EMBL/GenBank/DDBJ databases">
        <authorList>
            <person name="Kucharzyk K."/>
            <person name="Murdoch R.W."/>
            <person name="Higgins S."/>
            <person name="Loffler F."/>
        </authorList>
    </citation>
    <scope>NUCLEOTIDE SEQUENCE</scope>
</reference>
<dbReference type="AlphaFoldDB" id="A0A645H2A1"/>
<comment type="caution">
    <text evidence="1">The sequence shown here is derived from an EMBL/GenBank/DDBJ whole genome shotgun (WGS) entry which is preliminary data.</text>
</comment>
<dbReference type="EMBL" id="VSSQ01080914">
    <property type="protein sequence ID" value="MPN29973.1"/>
    <property type="molecule type" value="Genomic_DNA"/>
</dbReference>
<gene>
    <name evidence="1" type="ORF">SDC9_177430</name>
</gene>
<proteinExistence type="predicted"/>